<name>A0A067BPT4_SAPPC</name>
<dbReference type="EMBL" id="KK583310">
    <property type="protein sequence ID" value="KDO20524.1"/>
    <property type="molecule type" value="Genomic_DNA"/>
</dbReference>
<dbReference type="STRING" id="695850.A0A067BPT4"/>
<keyword evidence="11" id="KW-1185">Reference proteome</keyword>
<dbReference type="Pfam" id="PF03901">
    <property type="entry name" value="Glyco_transf_22"/>
    <property type="match status" value="1"/>
</dbReference>
<gene>
    <name evidence="10" type="ORF">SPRG_14283</name>
</gene>
<comment type="subcellular location">
    <subcellularLocation>
        <location evidence="1 8">Endoplasmic reticulum membrane</location>
        <topology evidence="1 8">Multi-pass membrane protein</topology>
    </subcellularLocation>
</comment>
<evidence type="ECO:0000256" key="8">
    <source>
        <dbReference type="RuleBase" id="RU363075"/>
    </source>
</evidence>
<dbReference type="AlphaFoldDB" id="A0A067BPT4"/>
<keyword evidence="7 8" id="KW-0472">Membrane</keyword>
<dbReference type="EC" id="2.4.1.-" evidence="8"/>
<dbReference type="KEGG" id="spar:SPRG_14283"/>
<comment type="similarity">
    <text evidence="8">Belongs to the glycosyltransferase 22 family.</text>
</comment>
<proteinExistence type="inferred from homology"/>
<evidence type="ECO:0000256" key="1">
    <source>
        <dbReference type="ARBA" id="ARBA00004477"/>
    </source>
</evidence>
<feature type="signal peptide" evidence="9">
    <location>
        <begin position="1"/>
        <end position="17"/>
    </location>
</feature>
<evidence type="ECO:0000256" key="5">
    <source>
        <dbReference type="ARBA" id="ARBA00022824"/>
    </source>
</evidence>
<evidence type="ECO:0000313" key="10">
    <source>
        <dbReference type="EMBL" id="KDO20524.1"/>
    </source>
</evidence>
<feature type="transmembrane region" description="Helical" evidence="8">
    <location>
        <begin position="140"/>
        <end position="156"/>
    </location>
</feature>
<evidence type="ECO:0000256" key="3">
    <source>
        <dbReference type="ARBA" id="ARBA00022679"/>
    </source>
</evidence>
<reference evidence="10 11" key="1">
    <citation type="journal article" date="2013" name="PLoS Genet.">
        <title>Distinctive expansion of potential virulence genes in the genome of the oomycete fish pathogen Saprolegnia parasitica.</title>
        <authorList>
            <person name="Jiang R.H."/>
            <person name="de Bruijn I."/>
            <person name="Haas B.J."/>
            <person name="Belmonte R."/>
            <person name="Lobach L."/>
            <person name="Christie J."/>
            <person name="van den Ackerveken G."/>
            <person name="Bottin A."/>
            <person name="Bulone V."/>
            <person name="Diaz-Moreno S.M."/>
            <person name="Dumas B."/>
            <person name="Fan L."/>
            <person name="Gaulin E."/>
            <person name="Govers F."/>
            <person name="Grenville-Briggs L.J."/>
            <person name="Horner N.R."/>
            <person name="Levin J.Z."/>
            <person name="Mammella M."/>
            <person name="Meijer H.J."/>
            <person name="Morris P."/>
            <person name="Nusbaum C."/>
            <person name="Oome S."/>
            <person name="Phillips A.J."/>
            <person name="van Rooyen D."/>
            <person name="Rzeszutek E."/>
            <person name="Saraiva M."/>
            <person name="Secombes C.J."/>
            <person name="Seidl M.F."/>
            <person name="Snel B."/>
            <person name="Stassen J.H."/>
            <person name="Sykes S."/>
            <person name="Tripathy S."/>
            <person name="van den Berg H."/>
            <person name="Vega-Arreguin J.C."/>
            <person name="Wawra S."/>
            <person name="Young S.K."/>
            <person name="Zeng Q."/>
            <person name="Dieguez-Uribeondo J."/>
            <person name="Russ C."/>
            <person name="Tyler B.M."/>
            <person name="van West P."/>
        </authorList>
    </citation>
    <scope>NUCLEOTIDE SEQUENCE [LARGE SCALE GENOMIC DNA]</scope>
    <source>
        <strain evidence="10 11">CBS 223.65</strain>
    </source>
</reference>
<dbReference type="PANTHER" id="PTHR22760">
    <property type="entry name" value="GLYCOSYLTRANSFERASE"/>
    <property type="match status" value="1"/>
</dbReference>
<evidence type="ECO:0000256" key="2">
    <source>
        <dbReference type="ARBA" id="ARBA00022676"/>
    </source>
</evidence>
<dbReference type="OMA" id="HHMVFNN"/>
<dbReference type="GeneID" id="24136093"/>
<feature type="transmembrane region" description="Helical" evidence="8">
    <location>
        <begin position="176"/>
        <end position="199"/>
    </location>
</feature>
<feature type="transmembrane region" description="Helical" evidence="8">
    <location>
        <begin position="206"/>
        <end position="227"/>
    </location>
</feature>
<dbReference type="Proteomes" id="UP000030745">
    <property type="component" value="Unassembled WGS sequence"/>
</dbReference>
<evidence type="ECO:0000313" key="11">
    <source>
        <dbReference type="Proteomes" id="UP000030745"/>
    </source>
</evidence>
<dbReference type="RefSeq" id="XP_012208785.1">
    <property type="nucleotide sequence ID" value="XM_012353395.1"/>
</dbReference>
<sequence length="501" mass="55816">MQWRWVGAIVAFRLANALFVRTYFNPDEFWQSSEVAHRLVYGYGYLTWEWQPDARLRGYAHPALFAALYKILQLLGLDTPWAVAYAPRLLQGLIAAVGDVFLYKLAFVYAGEAAAKWALFSQLTSWFAFYTLVRTYSNSIEAVCTTVALAYWPWSFQTDRAKMDVYWRRAASGLSAAALGVVFRPTNAVLCVFLGARLLLASPAKLTLLVTVVAPIGAVAIAAMLLIDRIGYGAWTFVPLNFVRFNVVEGKDALYGTHPWHWYLVAGFPEAAATSLPFLLAGVWSSQRRELAALIAWALAVYSCGAHKEPRFLLPLLPPTFVYAGLGLARLQARAPAKLFRALVLMLVAANGAAAVYFARYHNRGALDVVDHLRAALHEQHDAASVDFFMTCHATPYYSHLHRNVSLWFPDCSPINRVKGSESDLVRHAPLDVAEARYGNGSNRPTFLVMYASAERAIGQSRLAAWQYTKDASIFNTHFSLDADVPEPETHMVVYRQTAFA</sequence>
<feature type="transmembrane region" description="Helical" evidence="8">
    <location>
        <begin position="89"/>
        <end position="109"/>
    </location>
</feature>
<evidence type="ECO:0000256" key="6">
    <source>
        <dbReference type="ARBA" id="ARBA00022989"/>
    </source>
</evidence>
<keyword evidence="9" id="KW-0732">Signal</keyword>
<evidence type="ECO:0000256" key="4">
    <source>
        <dbReference type="ARBA" id="ARBA00022692"/>
    </source>
</evidence>
<organism evidence="10 11">
    <name type="scientific">Saprolegnia parasitica (strain CBS 223.65)</name>
    <dbReference type="NCBI Taxonomy" id="695850"/>
    <lineage>
        <taxon>Eukaryota</taxon>
        <taxon>Sar</taxon>
        <taxon>Stramenopiles</taxon>
        <taxon>Oomycota</taxon>
        <taxon>Saprolegniomycetes</taxon>
        <taxon>Saprolegniales</taxon>
        <taxon>Saprolegniaceae</taxon>
        <taxon>Saprolegnia</taxon>
    </lineage>
</organism>
<dbReference type="OrthoDB" id="416834at2759"/>
<feature type="chain" id="PRO_5001637791" description="Mannosyltransferase" evidence="9">
    <location>
        <begin position="18"/>
        <end position="501"/>
    </location>
</feature>
<feature type="transmembrane region" description="Helical" evidence="8">
    <location>
        <begin position="339"/>
        <end position="359"/>
    </location>
</feature>
<feature type="transmembrane region" description="Helical" evidence="8">
    <location>
        <begin position="260"/>
        <end position="284"/>
    </location>
</feature>
<dbReference type="PANTHER" id="PTHR22760:SF4">
    <property type="entry name" value="GPI MANNOSYLTRANSFERASE 3"/>
    <property type="match status" value="1"/>
</dbReference>
<dbReference type="GO" id="GO:0006506">
    <property type="term" value="P:GPI anchor biosynthetic process"/>
    <property type="evidence" value="ECO:0007669"/>
    <property type="project" value="TreeGrafter"/>
</dbReference>
<keyword evidence="3" id="KW-0808">Transferase</keyword>
<keyword evidence="4 8" id="KW-0812">Transmembrane</keyword>
<keyword evidence="2 8" id="KW-0328">Glycosyltransferase</keyword>
<keyword evidence="6 8" id="KW-1133">Transmembrane helix</keyword>
<dbReference type="GO" id="GO:0000026">
    <property type="term" value="F:alpha-1,2-mannosyltransferase activity"/>
    <property type="evidence" value="ECO:0007669"/>
    <property type="project" value="TreeGrafter"/>
</dbReference>
<dbReference type="VEuPathDB" id="FungiDB:SPRG_14283"/>
<accession>A0A067BPT4</accession>
<keyword evidence="5 8" id="KW-0256">Endoplasmic reticulum</keyword>
<protein>
    <recommendedName>
        <fullName evidence="8">Mannosyltransferase</fullName>
        <ecNumber evidence="8">2.4.1.-</ecNumber>
    </recommendedName>
</protein>
<evidence type="ECO:0000256" key="9">
    <source>
        <dbReference type="SAM" id="SignalP"/>
    </source>
</evidence>
<evidence type="ECO:0000256" key="7">
    <source>
        <dbReference type="ARBA" id="ARBA00023136"/>
    </source>
</evidence>
<dbReference type="GO" id="GO:0005789">
    <property type="term" value="C:endoplasmic reticulum membrane"/>
    <property type="evidence" value="ECO:0007669"/>
    <property type="project" value="UniProtKB-SubCell"/>
</dbReference>
<dbReference type="InterPro" id="IPR005599">
    <property type="entry name" value="GPI_mannosylTrfase"/>
</dbReference>